<keyword evidence="10" id="KW-1185">Reference proteome</keyword>
<dbReference type="STRING" id="75743.A0A401P7C6"/>
<dbReference type="GO" id="GO:0089718">
    <property type="term" value="P:amino acid import across plasma membrane"/>
    <property type="evidence" value="ECO:0007669"/>
    <property type="project" value="TreeGrafter"/>
</dbReference>
<evidence type="ECO:0008006" key="11">
    <source>
        <dbReference type="Google" id="ProtNLM"/>
    </source>
</evidence>
<feature type="binding site" evidence="6">
    <location>
        <position position="30"/>
    </location>
    <ligand>
        <name>Na(+)</name>
        <dbReference type="ChEBI" id="CHEBI:29101"/>
        <label>1</label>
    </ligand>
</feature>
<dbReference type="Proteomes" id="UP000288216">
    <property type="component" value="Unassembled WGS sequence"/>
</dbReference>
<feature type="binding site" evidence="6">
    <location>
        <position position="35"/>
    </location>
    <ligand>
        <name>Na(+)</name>
        <dbReference type="ChEBI" id="CHEBI:29101"/>
        <label>1</label>
    </ligand>
</feature>
<dbReference type="InterPro" id="IPR037272">
    <property type="entry name" value="SNS_sf"/>
</dbReference>
<protein>
    <recommendedName>
        <fullName evidence="11">Transporter</fullName>
    </recommendedName>
</protein>
<keyword evidence="4 8" id="KW-1133">Transmembrane helix</keyword>
<dbReference type="GO" id="GO:0046872">
    <property type="term" value="F:metal ion binding"/>
    <property type="evidence" value="ECO:0007669"/>
    <property type="project" value="UniProtKB-KW"/>
</dbReference>
<keyword evidence="7" id="KW-1015">Disulfide bond</keyword>
<evidence type="ECO:0000256" key="4">
    <source>
        <dbReference type="ARBA" id="ARBA00022989"/>
    </source>
</evidence>
<evidence type="ECO:0000256" key="6">
    <source>
        <dbReference type="PIRSR" id="PIRSR600175-1"/>
    </source>
</evidence>
<reference evidence="9 10" key="1">
    <citation type="journal article" date="2018" name="Nat. Ecol. Evol.">
        <title>Shark genomes provide insights into elasmobranch evolution and the origin of vertebrates.</title>
        <authorList>
            <person name="Hara Y"/>
            <person name="Yamaguchi K"/>
            <person name="Onimaru K"/>
            <person name="Kadota M"/>
            <person name="Koyanagi M"/>
            <person name="Keeley SD"/>
            <person name="Tatsumi K"/>
            <person name="Tanaka K"/>
            <person name="Motone F"/>
            <person name="Kageyama Y"/>
            <person name="Nozu R"/>
            <person name="Adachi N"/>
            <person name="Nishimura O"/>
            <person name="Nakagawa R"/>
            <person name="Tanegashima C"/>
            <person name="Kiyatake I"/>
            <person name="Matsumoto R"/>
            <person name="Murakumo K"/>
            <person name="Nishida K"/>
            <person name="Terakita A"/>
            <person name="Kuratani S"/>
            <person name="Sato K"/>
            <person name="Hyodo S Kuraku.S."/>
        </authorList>
    </citation>
    <scope>NUCLEOTIDE SEQUENCE [LARGE SCALE GENOMIC DNA]</scope>
</reference>
<dbReference type="GO" id="GO:0015374">
    <property type="term" value="F:neutral, basic amino acid:sodium:chloride symporter activity"/>
    <property type="evidence" value="ECO:0007669"/>
    <property type="project" value="TreeGrafter"/>
</dbReference>
<evidence type="ECO:0000313" key="10">
    <source>
        <dbReference type="Proteomes" id="UP000288216"/>
    </source>
</evidence>
<evidence type="ECO:0000256" key="5">
    <source>
        <dbReference type="ARBA" id="ARBA00023136"/>
    </source>
</evidence>
<comment type="caution">
    <text evidence="9">The sequence shown here is derived from an EMBL/GenBank/DDBJ whole genome shotgun (WGS) entry which is preliminary data.</text>
</comment>
<keyword evidence="3 8" id="KW-0812">Transmembrane</keyword>
<organism evidence="9 10">
    <name type="scientific">Scyliorhinus torazame</name>
    <name type="common">Cloudy catshark</name>
    <name type="synonym">Catulus torazame</name>
    <dbReference type="NCBI Taxonomy" id="75743"/>
    <lineage>
        <taxon>Eukaryota</taxon>
        <taxon>Metazoa</taxon>
        <taxon>Chordata</taxon>
        <taxon>Craniata</taxon>
        <taxon>Vertebrata</taxon>
        <taxon>Chondrichthyes</taxon>
        <taxon>Elasmobranchii</taxon>
        <taxon>Galeomorphii</taxon>
        <taxon>Galeoidea</taxon>
        <taxon>Carcharhiniformes</taxon>
        <taxon>Scyliorhinidae</taxon>
        <taxon>Scyliorhinus</taxon>
    </lineage>
</organism>
<dbReference type="EMBL" id="BFAA01007292">
    <property type="protein sequence ID" value="GCB69037.1"/>
    <property type="molecule type" value="Genomic_DNA"/>
</dbReference>
<dbReference type="PANTHER" id="PTHR11616">
    <property type="entry name" value="SODIUM/CHLORIDE DEPENDENT TRANSPORTER"/>
    <property type="match status" value="1"/>
</dbReference>
<dbReference type="AlphaFoldDB" id="A0A401P7C6"/>
<feature type="transmembrane region" description="Helical" evidence="8">
    <location>
        <begin position="49"/>
        <end position="74"/>
    </location>
</feature>
<accession>A0A401P7C6</accession>
<evidence type="ECO:0000256" key="3">
    <source>
        <dbReference type="ARBA" id="ARBA00022692"/>
    </source>
</evidence>
<dbReference type="GO" id="GO:0005886">
    <property type="term" value="C:plasma membrane"/>
    <property type="evidence" value="ECO:0007669"/>
    <property type="project" value="TreeGrafter"/>
</dbReference>
<keyword evidence="6" id="KW-0915">Sodium</keyword>
<evidence type="ECO:0000256" key="2">
    <source>
        <dbReference type="ARBA" id="ARBA00022448"/>
    </source>
</evidence>
<evidence type="ECO:0000256" key="8">
    <source>
        <dbReference type="SAM" id="Phobius"/>
    </source>
</evidence>
<dbReference type="PANTHER" id="PTHR11616:SF286">
    <property type="entry name" value="SODIUM- AND CHLORIDE-DEPENDENT NEUTRAL AND BASIC AMINO ACID TRANSPORTER B(0+)"/>
    <property type="match status" value="1"/>
</dbReference>
<evidence type="ECO:0000313" key="9">
    <source>
        <dbReference type="EMBL" id="GCB69037.1"/>
    </source>
</evidence>
<comment type="subcellular location">
    <subcellularLocation>
        <location evidence="1">Membrane</location>
        <topology evidence="1">Multi-pass membrane protein</topology>
    </subcellularLocation>
</comment>
<proteinExistence type="predicted"/>
<sequence>MALKDESDENEQRNYWSTKADYLLSMLGYAVGLGNVWRFPYLAYKNGGGVGITMVLVSSFVSIYYNVIIGYSLYYMFASFQSPVPWADCFSWWGADETCSRKPRDPLCNLSMAGGHFEVVNTTWLNANNETCPAGSIINVPHQGPSEQYWEITQLCSIHR</sequence>
<keyword evidence="5 8" id="KW-0472">Membrane</keyword>
<dbReference type="OrthoDB" id="8910431at2759"/>
<dbReference type="SUPFAM" id="SSF161070">
    <property type="entry name" value="SNF-like"/>
    <property type="match status" value="1"/>
</dbReference>
<dbReference type="InterPro" id="IPR000175">
    <property type="entry name" value="Na/ntran_symport"/>
</dbReference>
<name>A0A401P7C6_SCYTO</name>
<dbReference type="Pfam" id="PF00209">
    <property type="entry name" value="SNF"/>
    <property type="match status" value="1"/>
</dbReference>
<dbReference type="GO" id="GO:0015657">
    <property type="term" value="F:branched-chain amino acid:sodium symporter activity"/>
    <property type="evidence" value="ECO:0007669"/>
    <property type="project" value="TreeGrafter"/>
</dbReference>
<keyword evidence="2" id="KW-0813">Transport</keyword>
<keyword evidence="6" id="KW-0479">Metal-binding</keyword>
<feature type="binding site" evidence="6">
    <location>
        <position position="28"/>
    </location>
    <ligand>
        <name>Na(+)</name>
        <dbReference type="ChEBI" id="CHEBI:29101"/>
        <label>1</label>
    </ligand>
</feature>
<dbReference type="PROSITE" id="PS50267">
    <property type="entry name" value="NA_NEUROTRAN_SYMP_3"/>
    <property type="match status" value="1"/>
</dbReference>
<feature type="binding site" evidence="6">
    <location>
        <position position="31"/>
    </location>
    <ligand>
        <name>Na(+)</name>
        <dbReference type="ChEBI" id="CHEBI:29101"/>
        <label>1</label>
    </ligand>
</feature>
<evidence type="ECO:0000256" key="1">
    <source>
        <dbReference type="ARBA" id="ARBA00004141"/>
    </source>
</evidence>
<feature type="transmembrane region" description="Helical" evidence="8">
    <location>
        <begin position="20"/>
        <end position="37"/>
    </location>
</feature>
<dbReference type="GO" id="GO:0022858">
    <property type="term" value="F:alanine transmembrane transporter activity"/>
    <property type="evidence" value="ECO:0007669"/>
    <property type="project" value="TreeGrafter"/>
</dbReference>
<feature type="disulfide bond" evidence="7">
    <location>
        <begin position="89"/>
        <end position="99"/>
    </location>
</feature>
<evidence type="ECO:0000256" key="7">
    <source>
        <dbReference type="PIRSR" id="PIRSR600175-2"/>
    </source>
</evidence>
<gene>
    <name evidence="9" type="ORF">scyTo_0013910</name>
</gene>
<dbReference type="GO" id="GO:1901235">
    <property type="term" value="F:(R)-carnitine transmembrane transporter activity"/>
    <property type="evidence" value="ECO:0007669"/>
    <property type="project" value="TreeGrafter"/>
</dbReference>
<dbReference type="GO" id="GO:0001761">
    <property type="term" value="F:beta-alanine transmembrane transporter activity"/>
    <property type="evidence" value="ECO:0007669"/>
    <property type="project" value="TreeGrafter"/>
</dbReference>
<dbReference type="PROSITE" id="PS00754">
    <property type="entry name" value="NA_NEUROTRAN_SYMP_2"/>
    <property type="match status" value="1"/>
</dbReference>